<dbReference type="InterPro" id="IPR048742">
    <property type="entry name" value="Pus10_N_euk"/>
</dbReference>
<dbReference type="PANTHER" id="PTHR21568:SF0">
    <property type="entry name" value="TRNA PSEUDOURIDINE SYNTHASE PUS10"/>
    <property type="match status" value="1"/>
</dbReference>
<proteinExistence type="inferred from homology"/>
<gene>
    <name evidence="10" type="ORF">F8M41_012031</name>
</gene>
<dbReference type="PANTHER" id="PTHR21568">
    <property type="entry name" value="TRNA PSEUDOURIDINE SYNTHASE PUS10"/>
    <property type="match status" value="1"/>
</dbReference>
<evidence type="ECO:0000256" key="4">
    <source>
        <dbReference type="ARBA" id="ARBA00023235"/>
    </source>
</evidence>
<evidence type="ECO:0000256" key="7">
    <source>
        <dbReference type="ARBA" id="ARBA00083669"/>
    </source>
</evidence>
<dbReference type="GO" id="GO:0003723">
    <property type="term" value="F:RNA binding"/>
    <property type="evidence" value="ECO:0007669"/>
    <property type="project" value="InterPro"/>
</dbReference>
<dbReference type="AlphaFoldDB" id="A0A8H3WYP4"/>
<keyword evidence="3" id="KW-0819">tRNA processing</keyword>
<dbReference type="Gene3D" id="3.30.70.2510">
    <property type="match status" value="1"/>
</dbReference>
<dbReference type="Pfam" id="PF21238">
    <property type="entry name" value="Pus10_C"/>
    <property type="match status" value="1"/>
</dbReference>
<feature type="domain" description="Pus10-like C-terminal" evidence="9">
    <location>
        <begin position="322"/>
        <end position="556"/>
    </location>
</feature>
<protein>
    <recommendedName>
        <fullName evidence="2">tRNA pseudouridine(55) synthase</fullName>
        <ecNumber evidence="2">5.4.99.25</ecNumber>
    </recommendedName>
    <alternativeName>
        <fullName evidence="7">tRNA pseudouridine 55 synthase</fullName>
    </alternativeName>
    <alternativeName>
        <fullName evidence="5">tRNA pseudouridylate synthase</fullName>
    </alternativeName>
    <alternativeName>
        <fullName evidence="6">tRNA-uridine isomerase</fullName>
    </alternativeName>
</protein>
<evidence type="ECO:0000259" key="9">
    <source>
        <dbReference type="Pfam" id="PF21238"/>
    </source>
</evidence>
<dbReference type="EMBL" id="WTPW01002447">
    <property type="protein sequence ID" value="KAF0381856.1"/>
    <property type="molecule type" value="Genomic_DNA"/>
</dbReference>
<reference evidence="10 11" key="1">
    <citation type="journal article" date="2019" name="Environ. Microbiol.">
        <title>At the nexus of three kingdoms: the genome of the mycorrhizal fungus Gigaspora margarita provides insights into plant, endobacterial and fungal interactions.</title>
        <authorList>
            <person name="Venice F."/>
            <person name="Ghignone S."/>
            <person name="Salvioli di Fossalunga A."/>
            <person name="Amselem J."/>
            <person name="Novero M."/>
            <person name="Xianan X."/>
            <person name="Sedzielewska Toro K."/>
            <person name="Morin E."/>
            <person name="Lipzen A."/>
            <person name="Grigoriev I.V."/>
            <person name="Henrissat B."/>
            <person name="Martin F.M."/>
            <person name="Bonfante P."/>
        </authorList>
    </citation>
    <scope>NUCLEOTIDE SEQUENCE [LARGE SCALE GENOMIC DNA]</scope>
    <source>
        <strain evidence="10 11">BEG34</strain>
    </source>
</reference>
<dbReference type="FunFam" id="3.30.70.3190:FF:000001">
    <property type="entry name" value="tRNA pseudouridine synthase Pus10"/>
    <property type="match status" value="1"/>
</dbReference>
<dbReference type="InterPro" id="IPR039894">
    <property type="entry name" value="Pus10-like"/>
</dbReference>
<evidence type="ECO:0000256" key="6">
    <source>
        <dbReference type="ARBA" id="ARBA00079393"/>
    </source>
</evidence>
<dbReference type="Pfam" id="PF21237">
    <property type="entry name" value="Pus10_N_euk"/>
    <property type="match status" value="1"/>
</dbReference>
<evidence type="ECO:0000256" key="5">
    <source>
        <dbReference type="ARBA" id="ARBA00075270"/>
    </source>
</evidence>
<dbReference type="FunFam" id="3.30.70.2510:FF:000001">
    <property type="entry name" value="tRNA pseudouridine synthase Pus10"/>
    <property type="match status" value="1"/>
</dbReference>
<dbReference type="NCBIfam" id="TIGR01213">
    <property type="entry name" value="pseudo_Pus10arc"/>
    <property type="match status" value="1"/>
</dbReference>
<dbReference type="GO" id="GO:0160148">
    <property type="term" value="F:tRNA pseudouridine(55) synthase activity"/>
    <property type="evidence" value="ECO:0007669"/>
    <property type="project" value="UniProtKB-EC"/>
</dbReference>
<keyword evidence="4" id="KW-0413">Isomerase</keyword>
<comment type="caution">
    <text evidence="10">The sequence shown here is derived from an EMBL/GenBank/DDBJ whole genome shotgun (WGS) entry which is preliminary data.</text>
</comment>
<evidence type="ECO:0000256" key="1">
    <source>
        <dbReference type="ARBA" id="ARBA00009652"/>
    </source>
</evidence>
<evidence type="ECO:0000313" key="10">
    <source>
        <dbReference type="EMBL" id="KAF0381856.1"/>
    </source>
</evidence>
<dbReference type="Gene3D" id="3.30.70.3190">
    <property type="match status" value="1"/>
</dbReference>
<dbReference type="InterPro" id="IPR048741">
    <property type="entry name" value="Pus10-like_C"/>
</dbReference>
<dbReference type="OrthoDB" id="271937at2759"/>
<dbReference type="GO" id="GO:0031119">
    <property type="term" value="P:tRNA pseudouridine synthesis"/>
    <property type="evidence" value="ECO:0007669"/>
    <property type="project" value="UniProtKB-ARBA"/>
</dbReference>
<evidence type="ECO:0000256" key="3">
    <source>
        <dbReference type="ARBA" id="ARBA00022694"/>
    </source>
</evidence>
<dbReference type="Proteomes" id="UP000439903">
    <property type="component" value="Unassembled WGS sequence"/>
</dbReference>
<dbReference type="SUPFAM" id="SSF55120">
    <property type="entry name" value="Pseudouridine synthase"/>
    <property type="match status" value="1"/>
</dbReference>
<dbReference type="Gene3D" id="1.10.10.2050">
    <property type="match status" value="1"/>
</dbReference>
<evidence type="ECO:0000259" key="8">
    <source>
        <dbReference type="Pfam" id="PF21237"/>
    </source>
</evidence>
<dbReference type="EC" id="5.4.99.25" evidence="2"/>
<name>A0A8H3WYP4_GIGMA</name>
<sequence>MLKKRLWETDHDLSLPTRISEESDKWKRIRCDEVSQDIENSYEDIIKQISHYNNDETTSIIIDTMLNSKCCARCILRFLNVHDYKMYSASEEALLKLISRIREDVLKSTDPKLISSTEHSFTEILSCKPQDKPICITCFDLLYQADTIECIWPIYQSILAHNFDVKDFNLSVSLPTGILVNNHSMIVWIRKMCNDLKVHCSLETLVDLKETFKPLLGWSIGKQTGLVYKGQSQFNISIEYSHEETQRNHMFLTKIPSAEFGMKKTRVKGKHIWTGDSRPNISNALQKVSDEEFLKMCKSCPPFSVKERWKNKPPILEHATIYVGGRYNKFSRDISQTPWIINGIKLAPTSVSECIGEKLRELFRCDDYNIVPAGREDSNVRMLGNGRPFFMEIINPRNPFPSKEALNDVQEEINKEYTDLVRCQRLTMITNKQDLSIIKEGEETKTKTYSALVWISKKVTPEVIDEINKFHDGFTIKQRTPIRVLQRRSPAVRTKKIHYIFAEQMEDNFLTLRMKTEAGTYIKEFIHGDLGRTVPSLGDMIGCHADILALDVLEVDLEWPIQ</sequence>
<evidence type="ECO:0000256" key="2">
    <source>
        <dbReference type="ARBA" id="ARBA00012787"/>
    </source>
</evidence>
<comment type="similarity">
    <text evidence="1">Belongs to the pseudouridine synthase Pus10 family.</text>
</comment>
<evidence type="ECO:0000313" key="11">
    <source>
        <dbReference type="Proteomes" id="UP000439903"/>
    </source>
</evidence>
<keyword evidence="11" id="KW-1185">Reference proteome</keyword>
<feature type="domain" description="Pus10 N-terminal eukaryotes" evidence="8">
    <location>
        <begin position="135"/>
        <end position="304"/>
    </location>
</feature>
<accession>A0A8H3WYP4</accession>
<dbReference type="InterPro" id="IPR020103">
    <property type="entry name" value="PsdUridine_synth_cat_dom_sf"/>
</dbReference>
<organism evidence="10 11">
    <name type="scientific">Gigaspora margarita</name>
    <dbReference type="NCBI Taxonomy" id="4874"/>
    <lineage>
        <taxon>Eukaryota</taxon>
        <taxon>Fungi</taxon>
        <taxon>Fungi incertae sedis</taxon>
        <taxon>Mucoromycota</taxon>
        <taxon>Glomeromycotina</taxon>
        <taxon>Glomeromycetes</taxon>
        <taxon>Diversisporales</taxon>
        <taxon>Gigasporaceae</taxon>
        <taxon>Gigaspora</taxon>
    </lineage>
</organism>